<accession>A0A414PSU9</accession>
<evidence type="ECO:0000313" key="5">
    <source>
        <dbReference type="EMBL" id="RHF71645.1"/>
    </source>
</evidence>
<name>A0A414PSU9_FUSMR</name>
<dbReference type="SMART" id="SM00382">
    <property type="entry name" value="AAA"/>
    <property type="match status" value="2"/>
</dbReference>
<dbReference type="CDD" id="cd03221">
    <property type="entry name" value="ABCF_EF-3"/>
    <property type="match status" value="2"/>
</dbReference>
<dbReference type="PANTHER" id="PTHR42855:SF2">
    <property type="entry name" value="DRUG RESISTANCE ABC TRANSPORTER,ATP-BINDING PROTEIN"/>
    <property type="match status" value="1"/>
</dbReference>
<evidence type="ECO:0000259" key="4">
    <source>
        <dbReference type="PROSITE" id="PS50893"/>
    </source>
</evidence>
<feature type="domain" description="ABC transporter" evidence="4">
    <location>
        <begin position="4"/>
        <end position="266"/>
    </location>
</feature>
<dbReference type="PANTHER" id="PTHR42855">
    <property type="entry name" value="ABC TRANSPORTER ATP-BINDING SUBUNIT"/>
    <property type="match status" value="1"/>
</dbReference>
<dbReference type="AlphaFoldDB" id="A0A414PSU9"/>
<gene>
    <name evidence="5" type="ORF">DW663_08015</name>
</gene>
<dbReference type="Gene3D" id="3.40.50.300">
    <property type="entry name" value="P-loop containing nucleotide triphosphate hydrolases"/>
    <property type="match status" value="2"/>
</dbReference>
<dbReference type="PROSITE" id="PS50893">
    <property type="entry name" value="ABC_TRANSPORTER_2"/>
    <property type="match status" value="2"/>
</dbReference>
<dbReference type="EMBL" id="QRHL01000013">
    <property type="protein sequence ID" value="RHF71645.1"/>
    <property type="molecule type" value="Genomic_DNA"/>
</dbReference>
<evidence type="ECO:0000256" key="2">
    <source>
        <dbReference type="ARBA" id="ARBA00022840"/>
    </source>
</evidence>
<dbReference type="GO" id="GO:0016887">
    <property type="term" value="F:ATP hydrolysis activity"/>
    <property type="evidence" value="ECO:0007669"/>
    <property type="project" value="InterPro"/>
</dbReference>
<dbReference type="GeneID" id="62762403"/>
<evidence type="ECO:0000256" key="3">
    <source>
        <dbReference type="SAM" id="Coils"/>
    </source>
</evidence>
<comment type="caution">
    <text evidence="5">The sequence shown here is derived from an EMBL/GenBank/DDBJ whole genome shotgun (WGS) entry which is preliminary data.</text>
</comment>
<dbReference type="Pfam" id="PF12848">
    <property type="entry name" value="ABC_tran_Xtn"/>
    <property type="match status" value="1"/>
</dbReference>
<organism evidence="5 6">
    <name type="scientific">Fusobacterium mortiferum</name>
    <dbReference type="NCBI Taxonomy" id="850"/>
    <lineage>
        <taxon>Bacteria</taxon>
        <taxon>Fusobacteriati</taxon>
        <taxon>Fusobacteriota</taxon>
        <taxon>Fusobacteriia</taxon>
        <taxon>Fusobacteriales</taxon>
        <taxon>Fusobacteriaceae</taxon>
        <taxon>Fusobacterium</taxon>
    </lineage>
</organism>
<keyword evidence="2 5" id="KW-0067">ATP-binding</keyword>
<dbReference type="InterPro" id="IPR032781">
    <property type="entry name" value="ABC_tran_Xtn"/>
</dbReference>
<feature type="domain" description="ABC transporter" evidence="4">
    <location>
        <begin position="320"/>
        <end position="518"/>
    </location>
</feature>
<dbReference type="PROSITE" id="PS00211">
    <property type="entry name" value="ABC_TRANSPORTER_1"/>
    <property type="match status" value="1"/>
</dbReference>
<dbReference type="FunFam" id="3.40.50.300:FF:000011">
    <property type="entry name" value="Putative ABC transporter ATP-binding component"/>
    <property type="match status" value="1"/>
</dbReference>
<dbReference type="InterPro" id="IPR027417">
    <property type="entry name" value="P-loop_NTPase"/>
</dbReference>
<dbReference type="Pfam" id="PF00005">
    <property type="entry name" value="ABC_tran"/>
    <property type="match status" value="2"/>
</dbReference>
<dbReference type="FunFam" id="3.40.50.300:FF:000905">
    <property type="entry name" value="Heme ABC transporter ATP-binding protein"/>
    <property type="match status" value="1"/>
</dbReference>
<dbReference type="InterPro" id="IPR017871">
    <property type="entry name" value="ABC_transporter-like_CS"/>
</dbReference>
<proteinExistence type="predicted"/>
<reference evidence="5 6" key="1">
    <citation type="submission" date="2018-08" db="EMBL/GenBank/DDBJ databases">
        <title>A genome reference for cultivated species of the human gut microbiota.</title>
        <authorList>
            <person name="Zou Y."/>
            <person name="Xue W."/>
            <person name="Luo G."/>
        </authorList>
    </citation>
    <scope>NUCLEOTIDE SEQUENCE [LARGE SCALE GENOMIC DNA]</scope>
    <source>
        <strain evidence="5 6">AM25-1</strain>
    </source>
</reference>
<feature type="coiled-coil region" evidence="3">
    <location>
        <begin position="248"/>
        <end position="275"/>
    </location>
</feature>
<dbReference type="SUPFAM" id="SSF52540">
    <property type="entry name" value="P-loop containing nucleoside triphosphate hydrolases"/>
    <property type="match status" value="2"/>
</dbReference>
<dbReference type="RefSeq" id="WP_005886235.1">
    <property type="nucleotide sequence ID" value="NZ_CABMMQ010000006.1"/>
</dbReference>
<keyword evidence="1" id="KW-0547">Nucleotide-binding</keyword>
<dbReference type="InterPro" id="IPR051309">
    <property type="entry name" value="ABCF_ATPase"/>
</dbReference>
<dbReference type="Proteomes" id="UP000284676">
    <property type="component" value="Unassembled WGS sequence"/>
</dbReference>
<dbReference type="GO" id="GO:0005524">
    <property type="term" value="F:ATP binding"/>
    <property type="evidence" value="ECO:0007669"/>
    <property type="project" value="UniProtKB-KW"/>
</dbReference>
<evidence type="ECO:0000313" key="6">
    <source>
        <dbReference type="Proteomes" id="UP000284676"/>
    </source>
</evidence>
<evidence type="ECO:0000256" key="1">
    <source>
        <dbReference type="ARBA" id="ARBA00022741"/>
    </source>
</evidence>
<protein>
    <submittedName>
        <fullName evidence="5">ABC transporter ATP-binding protein</fullName>
    </submittedName>
</protein>
<dbReference type="InterPro" id="IPR003593">
    <property type="entry name" value="AAA+_ATPase"/>
</dbReference>
<dbReference type="InterPro" id="IPR003439">
    <property type="entry name" value="ABC_transporter-like_ATP-bd"/>
</dbReference>
<sequence>MSILDVKNVSHGFGSRVILEDASFRLLKGEHIGLVGANGEGKTTFLNIITGNLMPDEGTVTWCNHITTGYLDQYSTLEKGKTIRDILKSAFNHMFELEQEMMGLYEKMGDCTPEEMDALMEEVGEIQSILDSGDFYSLDSKIEEYAKGLGLMDIGLERDVSELSGGQRAKILLAKVLLENPMILILDEPTNFLDENHIEWLKNFLQNYENAFILVSHDIPFLNSVVNVIYHVENAVLTRYTGDYYQFREMYELKKRQLEQAYKKQQKEIEHLKDFIARNKARVATTNLAKDRQRKLDRMEIIEIAKEKPKPTFGFSSARTPSREVITVKDLVIGYNDPLTKPLNFTIERNQKIAIKGVNGLGKSTLLKTLLGKIKPISGEIEHGQFLEIGYFEQEEKAGNTTTALDEIWNEFPSMTNAEVRAALAKCGLTTNHITSQMQVLSGGENAKVRLCKLMLREINLLVLDEPTNHLDIDAKEELKRALKEFKGTIVLVSHEPDFYMDVVTEVWNVEDWTTKIV</sequence>
<keyword evidence="3" id="KW-0175">Coiled coil</keyword>